<evidence type="ECO:0000313" key="4">
    <source>
        <dbReference type="Proteomes" id="UP000078503"/>
    </source>
</evidence>
<dbReference type="AlphaFoldDB" id="A0A178KI00"/>
<keyword evidence="1" id="KW-0472">Membrane</keyword>
<proteinExistence type="predicted"/>
<accession>A0A178KI00</accession>
<dbReference type="Pfam" id="PF00892">
    <property type="entry name" value="EamA"/>
    <property type="match status" value="1"/>
</dbReference>
<dbReference type="InterPro" id="IPR000620">
    <property type="entry name" value="EamA_dom"/>
</dbReference>
<feature type="transmembrane region" description="Helical" evidence="1">
    <location>
        <begin position="250"/>
        <end position="270"/>
    </location>
</feature>
<organism evidence="3 4">
    <name type="scientific">Photobacterium jeanii</name>
    <dbReference type="NCBI Taxonomy" id="858640"/>
    <lineage>
        <taxon>Bacteria</taxon>
        <taxon>Pseudomonadati</taxon>
        <taxon>Pseudomonadota</taxon>
        <taxon>Gammaproteobacteria</taxon>
        <taxon>Vibrionales</taxon>
        <taxon>Vibrionaceae</taxon>
        <taxon>Photobacterium</taxon>
    </lineage>
</organism>
<dbReference type="GO" id="GO:0016020">
    <property type="term" value="C:membrane"/>
    <property type="evidence" value="ECO:0007669"/>
    <property type="project" value="InterPro"/>
</dbReference>
<feature type="domain" description="EamA" evidence="2">
    <location>
        <begin position="150"/>
        <end position="293"/>
    </location>
</feature>
<feature type="transmembrane region" description="Helical" evidence="1">
    <location>
        <begin position="33"/>
        <end position="55"/>
    </location>
</feature>
<dbReference type="RefSeq" id="WP_068330443.1">
    <property type="nucleotide sequence ID" value="NZ_LVHF01000015.1"/>
</dbReference>
<evidence type="ECO:0000256" key="1">
    <source>
        <dbReference type="SAM" id="Phobius"/>
    </source>
</evidence>
<evidence type="ECO:0000313" key="3">
    <source>
        <dbReference type="EMBL" id="OAN16938.1"/>
    </source>
</evidence>
<dbReference type="STRING" id="858640.A3K86_08350"/>
<keyword evidence="4" id="KW-1185">Reference proteome</keyword>
<feature type="transmembrane region" description="Helical" evidence="1">
    <location>
        <begin position="62"/>
        <end position="84"/>
    </location>
</feature>
<reference evidence="3 4" key="1">
    <citation type="submission" date="2016-03" db="EMBL/GenBank/DDBJ databases">
        <title>Photobacterium proteolyticum sp. nov. a protease producing bacterium isolated from ocean sediments of Laizhou Bay.</title>
        <authorList>
            <person name="Li Y."/>
        </authorList>
    </citation>
    <scope>NUCLEOTIDE SEQUENCE [LARGE SCALE GENOMIC DNA]</scope>
    <source>
        <strain evidence="3 4">R-40508</strain>
    </source>
</reference>
<comment type="caution">
    <text evidence="3">The sequence shown here is derived from an EMBL/GenBank/DDBJ whole genome shotgun (WGS) entry which is preliminary data.</text>
</comment>
<sequence length="295" mass="31975">MSIFAFVLVVISAVIHASWNLLGKSSASSPAFFAMSCVGVGGLMLPLLGYVVMTIPELSSRFWWLLVVSGFFQMVYMAALALAYKHADVGVVYPIARALPVMMVAGITAGLGQSLPWIAWGGMLVVTLGCLLVPLVTFRQWHWRAYTQQGCLWALLAAIGTAGYSVIDKQAVDMLAVAGVPAAVAAVFYLGAQFLAAGGWLMLLYLPRSRRSELRQAWQLRRRALLTGGMMGGTYALVLLAMQYADNVSYVVALRQLSIPVGVIFGIWWLKEPSHRPRLVGASLVCLGLMAVSFR</sequence>
<gene>
    <name evidence="3" type="ORF">A3K86_08350</name>
</gene>
<keyword evidence="1" id="KW-1133">Transmembrane helix</keyword>
<name>A0A178KI00_9GAMM</name>
<feature type="transmembrane region" description="Helical" evidence="1">
    <location>
        <begin position="224"/>
        <end position="244"/>
    </location>
</feature>
<evidence type="ECO:0000259" key="2">
    <source>
        <dbReference type="Pfam" id="PF00892"/>
    </source>
</evidence>
<feature type="transmembrane region" description="Helical" evidence="1">
    <location>
        <begin position="179"/>
        <end position="203"/>
    </location>
</feature>
<feature type="transmembrane region" description="Helical" evidence="1">
    <location>
        <begin position="277"/>
        <end position="294"/>
    </location>
</feature>
<dbReference type="Proteomes" id="UP000078503">
    <property type="component" value="Unassembled WGS sequence"/>
</dbReference>
<dbReference type="Gene3D" id="1.10.3730.20">
    <property type="match status" value="2"/>
</dbReference>
<dbReference type="InterPro" id="IPR037185">
    <property type="entry name" value="EmrE-like"/>
</dbReference>
<protein>
    <recommendedName>
        <fullName evidence="2">EamA domain-containing protein</fullName>
    </recommendedName>
</protein>
<dbReference type="EMBL" id="LVHF01000015">
    <property type="protein sequence ID" value="OAN16938.1"/>
    <property type="molecule type" value="Genomic_DNA"/>
</dbReference>
<keyword evidence="1" id="KW-0812">Transmembrane</keyword>
<feature type="transmembrane region" description="Helical" evidence="1">
    <location>
        <begin position="150"/>
        <end position="167"/>
    </location>
</feature>
<feature type="transmembrane region" description="Helical" evidence="1">
    <location>
        <begin position="117"/>
        <end position="138"/>
    </location>
</feature>
<dbReference type="SUPFAM" id="SSF103481">
    <property type="entry name" value="Multidrug resistance efflux transporter EmrE"/>
    <property type="match status" value="2"/>
</dbReference>